<keyword evidence="8" id="KW-0119">Carbohydrate metabolism</keyword>
<protein>
    <recommendedName>
        <fullName evidence="4">4-alpha-glucanotransferase</fullName>
        <ecNumber evidence="4">2.4.1.25</ecNumber>
    </recommendedName>
    <alternativeName>
        <fullName evidence="9">Amylomaltase</fullName>
    </alternativeName>
    <alternativeName>
        <fullName evidence="10">Disproportionating enzyme</fullName>
    </alternativeName>
</protein>
<evidence type="ECO:0000256" key="4">
    <source>
        <dbReference type="ARBA" id="ARBA00012560"/>
    </source>
</evidence>
<dbReference type="GO" id="GO:0004134">
    <property type="term" value="F:4-alpha-glucanotransferase activity"/>
    <property type="evidence" value="ECO:0007669"/>
    <property type="project" value="UniProtKB-EC"/>
</dbReference>
<keyword evidence="13" id="KW-1185">Reference proteome</keyword>
<reference evidence="12" key="1">
    <citation type="journal article" date="2018" name="DNA Res.">
        <title>Multiple hybrid de novo genome assembly of finger millet, an orphan allotetraploid crop.</title>
        <authorList>
            <person name="Hatakeyama M."/>
            <person name="Aluri S."/>
            <person name="Balachadran M.T."/>
            <person name="Sivarajan S.R."/>
            <person name="Patrignani A."/>
            <person name="Gruter S."/>
            <person name="Poveda L."/>
            <person name="Shimizu-Inatsugi R."/>
            <person name="Baeten J."/>
            <person name="Francoijs K.J."/>
            <person name="Nataraja K.N."/>
            <person name="Reddy Y.A.N."/>
            <person name="Phadnis S."/>
            <person name="Ravikumar R.L."/>
            <person name="Schlapbach R."/>
            <person name="Sreeman S.M."/>
            <person name="Shimizu K.K."/>
        </authorList>
    </citation>
    <scope>NUCLEOTIDE SEQUENCE</scope>
</reference>
<comment type="subcellular location">
    <subcellularLocation>
        <location evidence="2">Cytoplasm</location>
    </subcellularLocation>
</comment>
<dbReference type="PANTHER" id="PTHR32518:SF3">
    <property type="entry name" value="4-ALPHA-GLUCANOTRANSFERASE"/>
    <property type="match status" value="1"/>
</dbReference>
<evidence type="ECO:0000256" key="9">
    <source>
        <dbReference type="ARBA" id="ARBA00031423"/>
    </source>
</evidence>
<proteinExistence type="inferred from homology"/>
<dbReference type="GO" id="GO:0005737">
    <property type="term" value="C:cytoplasm"/>
    <property type="evidence" value="ECO:0007669"/>
    <property type="project" value="UniProtKB-SubCell"/>
</dbReference>
<dbReference type="Gene3D" id="3.20.20.80">
    <property type="entry name" value="Glycosidases"/>
    <property type="match status" value="2"/>
</dbReference>
<dbReference type="GO" id="GO:0005975">
    <property type="term" value="P:carbohydrate metabolic process"/>
    <property type="evidence" value="ECO:0007669"/>
    <property type="project" value="InterPro"/>
</dbReference>
<evidence type="ECO:0000256" key="6">
    <source>
        <dbReference type="ARBA" id="ARBA00022676"/>
    </source>
</evidence>
<dbReference type="EMBL" id="BQKI01000095">
    <property type="protein sequence ID" value="GJN37376.1"/>
    <property type="molecule type" value="Genomic_DNA"/>
</dbReference>
<keyword evidence="5" id="KW-0963">Cytoplasm</keyword>
<name>A0AAV5FQV3_ELECO</name>
<sequence>MGAWGEKETSPAGEGIQDGDLVEIRDWWQDASEALFVRSAFKNVIFNTTASDKKEPQSVSINRSLDPEDIVVQFVISCPRLGSGSTYCQICQEGNASLELGPNREVDIDLSSPKQSRYIVLSDGALRDTPWRGAGVAVPMFSIRSDEDLGVGEFLDLKLLVDWAVNSGFHLVQLLPINDTSVHGMWWDSYPYSSLSVFALHPLYLRVQALSDAIPADVKLSEAAAYARKKKVILKGDLPIGVDRNSVDTWVYPTLFRMNTATGAPPDYFDKNGQNWGFPTYNWEEMSKDNYGWWRARLTQMSKYFTAYRIDHILGFFRIWELPDHAATGLVGKFRPSIPLSQEELLSEGLWNFDRMSRPCIRQEILEEKFGSFWPVIAANFLNEYQKQRYEVMQELGLIGLRIQRMPSEPNLEFGIPSQYSYMTVCAPSCHDCSTLRAWWEEDEGRRSRFYKTVVGSNEEPPSRCTPEVVHFIIQQHFDSPSMWAIFPLQDLLALKDKYTTRPAAEETINDPTNPKHYWRFRVHVTLESLLDDKDIQANIKDLVTSSGRSFPGKKVEGANKVERSYRRRS</sequence>
<comment type="catalytic activity">
    <reaction evidence="1">
        <text>Transfers a segment of a (1-&gt;4)-alpha-D-glucan to a new position in an acceptor, which may be glucose or a (1-&gt;4)-alpha-D-glucan.</text>
        <dbReference type="EC" id="2.4.1.25"/>
    </reaction>
</comment>
<comment type="caution">
    <text evidence="12">The sequence shown here is derived from an EMBL/GenBank/DDBJ whole genome shotgun (WGS) entry which is preliminary data.</text>
</comment>
<evidence type="ECO:0000256" key="1">
    <source>
        <dbReference type="ARBA" id="ARBA00000439"/>
    </source>
</evidence>
<dbReference type="InterPro" id="IPR003385">
    <property type="entry name" value="Glyco_hydro_77"/>
</dbReference>
<evidence type="ECO:0000256" key="11">
    <source>
        <dbReference type="SAM" id="MobiDB-lite"/>
    </source>
</evidence>
<evidence type="ECO:0000256" key="3">
    <source>
        <dbReference type="ARBA" id="ARBA00005684"/>
    </source>
</evidence>
<dbReference type="InterPro" id="IPR017853">
    <property type="entry name" value="GH"/>
</dbReference>
<dbReference type="SUPFAM" id="SSF51445">
    <property type="entry name" value="(Trans)glycosidases"/>
    <property type="match status" value="1"/>
</dbReference>
<evidence type="ECO:0000313" key="13">
    <source>
        <dbReference type="Proteomes" id="UP001054889"/>
    </source>
</evidence>
<dbReference type="Proteomes" id="UP001054889">
    <property type="component" value="Unassembled WGS sequence"/>
</dbReference>
<evidence type="ECO:0000256" key="7">
    <source>
        <dbReference type="ARBA" id="ARBA00022679"/>
    </source>
</evidence>
<evidence type="ECO:0000256" key="8">
    <source>
        <dbReference type="ARBA" id="ARBA00023277"/>
    </source>
</evidence>
<dbReference type="Pfam" id="PF02446">
    <property type="entry name" value="Glyco_hydro_77"/>
    <property type="match status" value="2"/>
</dbReference>
<reference evidence="12" key="2">
    <citation type="submission" date="2021-12" db="EMBL/GenBank/DDBJ databases">
        <title>Resequencing data analysis of finger millet.</title>
        <authorList>
            <person name="Hatakeyama M."/>
            <person name="Aluri S."/>
            <person name="Balachadran M.T."/>
            <person name="Sivarajan S.R."/>
            <person name="Poveda L."/>
            <person name="Shimizu-Inatsugi R."/>
            <person name="Schlapbach R."/>
            <person name="Sreeman S.M."/>
            <person name="Shimizu K.K."/>
        </authorList>
    </citation>
    <scope>NUCLEOTIDE SEQUENCE</scope>
</reference>
<keyword evidence="7" id="KW-0808">Transferase</keyword>
<evidence type="ECO:0000313" key="12">
    <source>
        <dbReference type="EMBL" id="GJN37376.1"/>
    </source>
</evidence>
<accession>A0AAV5FQV3</accession>
<organism evidence="12 13">
    <name type="scientific">Eleusine coracana subsp. coracana</name>
    <dbReference type="NCBI Taxonomy" id="191504"/>
    <lineage>
        <taxon>Eukaryota</taxon>
        <taxon>Viridiplantae</taxon>
        <taxon>Streptophyta</taxon>
        <taxon>Embryophyta</taxon>
        <taxon>Tracheophyta</taxon>
        <taxon>Spermatophyta</taxon>
        <taxon>Magnoliopsida</taxon>
        <taxon>Liliopsida</taxon>
        <taxon>Poales</taxon>
        <taxon>Poaceae</taxon>
        <taxon>PACMAD clade</taxon>
        <taxon>Chloridoideae</taxon>
        <taxon>Cynodonteae</taxon>
        <taxon>Eleusininae</taxon>
        <taxon>Eleusine</taxon>
    </lineage>
</organism>
<feature type="region of interest" description="Disordered" evidence="11">
    <location>
        <begin position="547"/>
        <end position="570"/>
    </location>
</feature>
<gene>
    <name evidence="12" type="primary">gb26318</name>
    <name evidence="12" type="ORF">PR202_gb26318</name>
</gene>
<feature type="compositionally biased region" description="Basic and acidic residues" evidence="11">
    <location>
        <begin position="554"/>
        <end position="570"/>
    </location>
</feature>
<dbReference type="AlphaFoldDB" id="A0AAV5FQV3"/>
<keyword evidence="6" id="KW-0328">Glycosyltransferase</keyword>
<evidence type="ECO:0000256" key="5">
    <source>
        <dbReference type="ARBA" id="ARBA00022490"/>
    </source>
</evidence>
<evidence type="ECO:0000256" key="10">
    <source>
        <dbReference type="ARBA" id="ARBA00031501"/>
    </source>
</evidence>
<comment type="similarity">
    <text evidence="3">Belongs to the disproportionating enzyme family.</text>
</comment>
<dbReference type="EC" id="2.4.1.25" evidence="4"/>
<evidence type="ECO:0000256" key="2">
    <source>
        <dbReference type="ARBA" id="ARBA00004496"/>
    </source>
</evidence>
<dbReference type="PANTHER" id="PTHR32518">
    <property type="match status" value="1"/>
</dbReference>